<evidence type="ECO:0000313" key="10">
    <source>
        <dbReference type="Proteomes" id="UP000076420"/>
    </source>
</evidence>
<feature type="domain" description="Glucose-methanol-choline oxidoreductase N-terminal" evidence="7">
    <location>
        <begin position="122"/>
        <end position="145"/>
    </location>
</feature>
<dbReference type="PANTHER" id="PTHR11552">
    <property type="entry name" value="GLUCOSE-METHANOL-CHOLINE GMC OXIDOREDUCTASE"/>
    <property type="match status" value="1"/>
</dbReference>
<accession>A0A2C9JI73</accession>
<dbReference type="PANTHER" id="PTHR11552:SF147">
    <property type="entry name" value="CHOLINE DEHYDROGENASE, MITOCHONDRIAL"/>
    <property type="match status" value="1"/>
</dbReference>
<dbReference type="PROSITE" id="PS00624">
    <property type="entry name" value="GMC_OXRED_2"/>
    <property type="match status" value="1"/>
</dbReference>
<proteinExistence type="inferred from homology"/>
<dbReference type="InterPro" id="IPR000172">
    <property type="entry name" value="GMC_OxRdtase_N"/>
</dbReference>
<dbReference type="Proteomes" id="UP000076420">
    <property type="component" value="Unassembled WGS sequence"/>
</dbReference>
<evidence type="ECO:0000259" key="8">
    <source>
        <dbReference type="PROSITE" id="PS00624"/>
    </source>
</evidence>
<dbReference type="VEuPathDB" id="VectorBase:BGLAX_036913"/>
<dbReference type="KEGG" id="bgt:106056442"/>
<evidence type="ECO:0000256" key="1">
    <source>
        <dbReference type="ARBA" id="ARBA00001974"/>
    </source>
</evidence>
<keyword evidence="3 6" id="KW-0285">Flavoprotein</keyword>
<dbReference type="EnsemblMetazoa" id="BGLB002853-RB">
    <property type="protein sequence ID" value="BGLB002853-PB"/>
    <property type="gene ID" value="BGLB002853"/>
</dbReference>
<evidence type="ECO:0000256" key="4">
    <source>
        <dbReference type="ARBA" id="ARBA00022827"/>
    </source>
</evidence>
<sequence length="604" mass="67478">MYVIFWTALIIFTAIMIKLLIMESELPSKVLPASLKLNSSYDYIIVGGGTAGCVLAGRLSEDREVKVLLLEAGPDDRGDEIISTPGMADKLLKSDKDWGYHTEPQETYLKGLVDGRSYWPSGRVLGGSGSINGMQYVRGSSHDYDRWAKYLKTDQWDYRHVLPYFKMSEDMQIKQLKASEYHATGGELPVHQTNAETVAMKLIEAGERLGYPHNLDYNGKTQEGISVSHVTSRHSRRWSTSKAFIHTAWDRANMHVAVNAHVIKVIIENKQAKGVAVVRNGQKEIILASKEVILSAGAIGSPQLLMLSGVGPRKHLTSLGIPVHNDLPVGENLQDHVQFDIGAKVQFSMTSSLRRVESVWAYLQYKILGSGPLSSAFQAETVAFKSTTKETRELDWPDLQIHFSSYLPSSDDQPYGYTDDVKEHMIRREDASFGFLCLPTLLRPETRGKISLRSSDPYDPPLIEMKYLDKQEDVELMIRGVQECEKFVSTETLQSIGAELTEKTAASACEAFRFKSHEYWQCLVRHRPISSFHYSGTCKMGPENDPTAVVDGHLRVKGISNLRVVDASIMPWIISGDTYAPTIMIAEKAADIIRGRPHLGPMNI</sequence>
<dbReference type="InterPro" id="IPR007867">
    <property type="entry name" value="GMC_OxRtase_C"/>
</dbReference>
<organism evidence="9 10">
    <name type="scientific">Biomphalaria glabrata</name>
    <name type="common">Bloodfluke planorb</name>
    <name type="synonym">Freshwater snail</name>
    <dbReference type="NCBI Taxonomy" id="6526"/>
    <lineage>
        <taxon>Eukaryota</taxon>
        <taxon>Metazoa</taxon>
        <taxon>Spiralia</taxon>
        <taxon>Lophotrochozoa</taxon>
        <taxon>Mollusca</taxon>
        <taxon>Gastropoda</taxon>
        <taxon>Heterobranchia</taxon>
        <taxon>Euthyneura</taxon>
        <taxon>Panpulmonata</taxon>
        <taxon>Hygrophila</taxon>
        <taxon>Lymnaeoidea</taxon>
        <taxon>Planorbidae</taxon>
        <taxon>Biomphalaria</taxon>
    </lineage>
</organism>
<keyword evidence="4 5" id="KW-0274">FAD</keyword>
<dbReference type="PROSITE" id="PS00623">
    <property type="entry name" value="GMC_OXRED_1"/>
    <property type="match status" value="1"/>
</dbReference>
<gene>
    <name evidence="9" type="primary">106056442</name>
</gene>
<dbReference type="InterPro" id="IPR036188">
    <property type="entry name" value="FAD/NAD-bd_sf"/>
</dbReference>
<dbReference type="Pfam" id="PF05199">
    <property type="entry name" value="GMC_oxred_C"/>
    <property type="match status" value="1"/>
</dbReference>
<evidence type="ECO:0000256" key="3">
    <source>
        <dbReference type="ARBA" id="ARBA00022630"/>
    </source>
</evidence>
<feature type="binding site" evidence="5">
    <location>
        <position position="262"/>
    </location>
    <ligand>
        <name>FAD</name>
        <dbReference type="ChEBI" id="CHEBI:57692"/>
    </ligand>
</feature>
<dbReference type="AlphaFoldDB" id="A0A2C9JI73"/>
<dbReference type="Gene3D" id="3.50.50.60">
    <property type="entry name" value="FAD/NAD(P)-binding domain"/>
    <property type="match status" value="1"/>
</dbReference>
<dbReference type="Pfam" id="PF00732">
    <property type="entry name" value="GMC_oxred_N"/>
    <property type="match status" value="1"/>
</dbReference>
<dbReference type="SUPFAM" id="SSF54373">
    <property type="entry name" value="FAD-linked reductases, C-terminal domain"/>
    <property type="match status" value="1"/>
</dbReference>
<comment type="similarity">
    <text evidence="2 6">Belongs to the GMC oxidoreductase family.</text>
</comment>
<dbReference type="RefSeq" id="XP_013068640.2">
    <property type="nucleotide sequence ID" value="XM_013213186.2"/>
</dbReference>
<dbReference type="OrthoDB" id="269227at2759"/>
<name>A0A2C9JI73_BIOGL</name>
<evidence type="ECO:0000256" key="6">
    <source>
        <dbReference type="RuleBase" id="RU003968"/>
    </source>
</evidence>
<dbReference type="GO" id="GO:0050660">
    <property type="term" value="F:flavin adenine dinucleotide binding"/>
    <property type="evidence" value="ECO:0007669"/>
    <property type="project" value="InterPro"/>
</dbReference>
<dbReference type="Gene3D" id="3.30.560.10">
    <property type="entry name" value="Glucose Oxidase, domain 3"/>
    <property type="match status" value="1"/>
</dbReference>
<dbReference type="GO" id="GO:0016614">
    <property type="term" value="F:oxidoreductase activity, acting on CH-OH group of donors"/>
    <property type="evidence" value="ECO:0007669"/>
    <property type="project" value="InterPro"/>
</dbReference>
<reference evidence="9" key="1">
    <citation type="submission" date="2020-05" db="UniProtKB">
        <authorList>
            <consortium name="EnsemblMetazoa"/>
        </authorList>
    </citation>
    <scope>IDENTIFICATION</scope>
    <source>
        <strain evidence="9">BB02</strain>
    </source>
</reference>
<evidence type="ECO:0000256" key="5">
    <source>
        <dbReference type="PIRSR" id="PIRSR000137-2"/>
    </source>
</evidence>
<dbReference type="SUPFAM" id="SSF51905">
    <property type="entry name" value="FAD/NAD(P)-binding domain"/>
    <property type="match status" value="1"/>
</dbReference>
<dbReference type="STRING" id="6526.A0A2C9JI73"/>
<evidence type="ECO:0000313" key="9">
    <source>
        <dbReference type="EnsemblMetazoa" id="BGLB002853-PB"/>
    </source>
</evidence>
<feature type="domain" description="Glucose-methanol-choline oxidoreductase N-terminal" evidence="8">
    <location>
        <begin position="297"/>
        <end position="311"/>
    </location>
</feature>
<feature type="binding site" evidence="5">
    <location>
        <position position="124"/>
    </location>
    <ligand>
        <name>FAD</name>
        <dbReference type="ChEBI" id="CHEBI:57692"/>
    </ligand>
</feature>
<dbReference type="InterPro" id="IPR012132">
    <property type="entry name" value="GMC_OxRdtase"/>
</dbReference>
<protein>
    <recommendedName>
        <fullName evidence="7 8">Glucose-methanol-choline oxidoreductase N-terminal domain-containing protein</fullName>
    </recommendedName>
</protein>
<evidence type="ECO:0000256" key="2">
    <source>
        <dbReference type="ARBA" id="ARBA00010790"/>
    </source>
</evidence>
<dbReference type="VEuPathDB" id="VectorBase:BGLB002853"/>
<dbReference type="PIRSF" id="PIRSF000137">
    <property type="entry name" value="Alcohol_oxidase"/>
    <property type="match status" value="1"/>
</dbReference>
<comment type="cofactor">
    <cofactor evidence="1 5">
        <name>FAD</name>
        <dbReference type="ChEBI" id="CHEBI:57692"/>
    </cofactor>
</comment>
<evidence type="ECO:0000259" key="7">
    <source>
        <dbReference type="PROSITE" id="PS00623"/>
    </source>
</evidence>